<proteinExistence type="inferred from homology"/>
<gene>
    <name evidence="4" type="ORF">DDZ15_02830</name>
</gene>
<dbReference type="CDD" id="cd07572">
    <property type="entry name" value="nit"/>
    <property type="match status" value="1"/>
</dbReference>
<dbReference type="Gene3D" id="3.60.110.10">
    <property type="entry name" value="Carbon-nitrogen hydrolase"/>
    <property type="match status" value="1"/>
</dbReference>
<dbReference type="InterPro" id="IPR001110">
    <property type="entry name" value="UPF0012_CS"/>
</dbReference>
<name>A0A316TTQ2_9BACT</name>
<evidence type="ECO:0000259" key="3">
    <source>
        <dbReference type="PROSITE" id="PS50263"/>
    </source>
</evidence>
<evidence type="ECO:0000256" key="2">
    <source>
        <dbReference type="ARBA" id="ARBA00022801"/>
    </source>
</evidence>
<comment type="caution">
    <text evidence="4">The sequence shown here is derived from an EMBL/GenBank/DDBJ whole genome shotgun (WGS) entry which is preliminary data.</text>
</comment>
<evidence type="ECO:0000256" key="1">
    <source>
        <dbReference type="ARBA" id="ARBA00010613"/>
    </source>
</evidence>
<dbReference type="SUPFAM" id="SSF56317">
    <property type="entry name" value="Carbon-nitrogen hydrolase"/>
    <property type="match status" value="1"/>
</dbReference>
<evidence type="ECO:0000313" key="5">
    <source>
        <dbReference type="Proteomes" id="UP000245533"/>
    </source>
</evidence>
<dbReference type="AlphaFoldDB" id="A0A316TTQ2"/>
<reference evidence="4 5" key="1">
    <citation type="submission" date="2018-05" db="EMBL/GenBank/DDBJ databases">
        <title>Rhodohalobacter halophilus gen. nov., sp. nov., a moderately halophilic member of the family Balneolaceae.</title>
        <authorList>
            <person name="Liu Z.-W."/>
        </authorList>
    </citation>
    <scope>NUCLEOTIDE SEQUENCE [LARGE SCALE GENOMIC DNA]</scope>
    <source>
        <strain evidence="4 5">8A47</strain>
    </source>
</reference>
<dbReference type="GO" id="GO:0016811">
    <property type="term" value="F:hydrolase activity, acting on carbon-nitrogen (but not peptide) bonds, in linear amides"/>
    <property type="evidence" value="ECO:0007669"/>
    <property type="project" value="InterPro"/>
</dbReference>
<organism evidence="4 5">
    <name type="scientific">Rhodohalobacter mucosus</name>
    <dbReference type="NCBI Taxonomy" id="2079485"/>
    <lineage>
        <taxon>Bacteria</taxon>
        <taxon>Pseudomonadati</taxon>
        <taxon>Balneolota</taxon>
        <taxon>Balneolia</taxon>
        <taxon>Balneolales</taxon>
        <taxon>Balneolaceae</taxon>
        <taxon>Rhodohalobacter</taxon>
    </lineage>
</organism>
<accession>A0A316TTQ2</accession>
<dbReference type="EMBL" id="QGGB01000002">
    <property type="protein sequence ID" value="PWN07963.1"/>
    <property type="molecule type" value="Genomic_DNA"/>
</dbReference>
<dbReference type="Pfam" id="PF00795">
    <property type="entry name" value="CN_hydrolase"/>
    <property type="match status" value="1"/>
</dbReference>
<evidence type="ECO:0000313" key="4">
    <source>
        <dbReference type="EMBL" id="PWN07963.1"/>
    </source>
</evidence>
<dbReference type="PANTHER" id="PTHR23088:SF27">
    <property type="entry name" value="DEAMINATED GLUTATHIONE AMIDASE"/>
    <property type="match status" value="1"/>
</dbReference>
<keyword evidence="2 4" id="KW-0378">Hydrolase</keyword>
<dbReference type="PROSITE" id="PS50263">
    <property type="entry name" value="CN_HYDROLASE"/>
    <property type="match status" value="1"/>
</dbReference>
<dbReference type="OrthoDB" id="9811121at2"/>
<comment type="similarity">
    <text evidence="1">Belongs to the carbon-nitrogen hydrolase superfamily. NIT1/NIT2 family.</text>
</comment>
<protein>
    <submittedName>
        <fullName evidence="4">Hydrolase</fullName>
    </submittedName>
</protein>
<dbReference type="InterPro" id="IPR045254">
    <property type="entry name" value="Nit1/2_C-N_Hydrolase"/>
</dbReference>
<dbReference type="PANTHER" id="PTHR23088">
    <property type="entry name" value="NITRILASE-RELATED"/>
    <property type="match status" value="1"/>
</dbReference>
<dbReference type="RefSeq" id="WP_109644622.1">
    <property type="nucleotide sequence ID" value="NZ_QGGB01000002.1"/>
</dbReference>
<sequence>MDKVKIAAVQLNSQPDTDQSLEQAYGWVKQAADSGAVFISLPENFAFLGDEKQKLEQAAEISGKVEKALPDWSREFGATILGGGYPVPAGKGKVFNRAVVVDPNGDFVASYDKIHLFDVDLSDEETWRESETVEAGKAEAVVYKPDNEQMPATGLTICYDIRFPELYRRLVIQGADLIAVPSAFTRPTGEAHWEVLLRARAIENSCYVMAPAQCGLHGTHRKTWGHSMIIDPWGEVLAVLDSNDKPGFVTAEFDRGALDEVRKRLPSLRHRVL</sequence>
<dbReference type="Proteomes" id="UP000245533">
    <property type="component" value="Unassembled WGS sequence"/>
</dbReference>
<dbReference type="PROSITE" id="PS01227">
    <property type="entry name" value="UPF0012"/>
    <property type="match status" value="1"/>
</dbReference>
<keyword evidence="5" id="KW-1185">Reference proteome</keyword>
<dbReference type="InterPro" id="IPR003010">
    <property type="entry name" value="C-N_Hydrolase"/>
</dbReference>
<feature type="domain" description="CN hydrolase" evidence="3">
    <location>
        <begin position="4"/>
        <end position="255"/>
    </location>
</feature>
<dbReference type="InterPro" id="IPR036526">
    <property type="entry name" value="C-N_Hydrolase_sf"/>
</dbReference>